<dbReference type="InterPro" id="IPR055170">
    <property type="entry name" value="GFO_IDH_MocA-like_dom"/>
</dbReference>
<evidence type="ECO:0000256" key="2">
    <source>
        <dbReference type="ARBA" id="ARBA00023002"/>
    </source>
</evidence>
<dbReference type="Gene3D" id="3.40.50.720">
    <property type="entry name" value="NAD(P)-binding Rossmann-like Domain"/>
    <property type="match status" value="1"/>
</dbReference>
<evidence type="ECO:0000313" key="5">
    <source>
        <dbReference type="EMBL" id="HIZ08471.1"/>
    </source>
</evidence>
<evidence type="ECO:0000256" key="1">
    <source>
        <dbReference type="ARBA" id="ARBA00010928"/>
    </source>
</evidence>
<evidence type="ECO:0000259" key="3">
    <source>
        <dbReference type="Pfam" id="PF01408"/>
    </source>
</evidence>
<keyword evidence="2" id="KW-0560">Oxidoreductase</keyword>
<dbReference type="GO" id="GO:0016491">
    <property type="term" value="F:oxidoreductase activity"/>
    <property type="evidence" value="ECO:0007669"/>
    <property type="project" value="UniProtKB-KW"/>
</dbReference>
<dbReference type="InterPro" id="IPR050984">
    <property type="entry name" value="Gfo/Idh/MocA_domain"/>
</dbReference>
<dbReference type="PANTHER" id="PTHR22604:SF105">
    <property type="entry name" value="TRANS-1,2-DIHYDROBENZENE-1,2-DIOL DEHYDROGENASE"/>
    <property type="match status" value="1"/>
</dbReference>
<dbReference type="InterPro" id="IPR036291">
    <property type="entry name" value="NAD(P)-bd_dom_sf"/>
</dbReference>
<comment type="similarity">
    <text evidence="1">Belongs to the Gfo/Idh/MocA family.</text>
</comment>
<reference evidence="5" key="2">
    <citation type="submission" date="2021-04" db="EMBL/GenBank/DDBJ databases">
        <authorList>
            <person name="Gilroy R."/>
        </authorList>
    </citation>
    <scope>NUCLEOTIDE SEQUENCE</scope>
    <source>
        <strain evidence="5">CHK192-9172</strain>
    </source>
</reference>
<dbReference type="AlphaFoldDB" id="A0A9D2IH76"/>
<sequence>MREYRWAMIGCGVIANEMAGAMNRLGRSFYAVANRTRERAEAFGEKYHISKVYPDISSVFSDDNVDIVYIATPHNTHFPFIMEALNSGKHVFCEKAITLNAEQLNQAAALAEERHLILAEATTLYHMPLFKKMKEVKDQNLLGPLRFVQMNFGSYKEYDMNNRFFSRDLAGGALLDIGIYALSFTRWFLSEAPDQIVSQVKKAPTGVDEQAGILLTNPVGEMASLSLTLHAKQPKRGMAAFDKGYIEIYNYPRGDQGVITYTEDGHQETIRLGSCDDALIYEIQDMEEAVSGGGNQMYLAYTKDVMNIMTKLRKDWHITYPEEEARSQEL</sequence>
<accession>A0A9D2IH76</accession>
<name>A0A9D2IH76_9FIRM</name>
<dbReference type="PANTHER" id="PTHR22604">
    <property type="entry name" value="OXIDOREDUCTASES"/>
    <property type="match status" value="1"/>
</dbReference>
<dbReference type="SUPFAM" id="SSF55347">
    <property type="entry name" value="Glyceraldehyde-3-phosphate dehydrogenase-like, C-terminal domain"/>
    <property type="match status" value="1"/>
</dbReference>
<dbReference type="Gene3D" id="3.30.360.10">
    <property type="entry name" value="Dihydrodipicolinate Reductase, domain 2"/>
    <property type="match status" value="1"/>
</dbReference>
<dbReference type="Pfam" id="PF22725">
    <property type="entry name" value="GFO_IDH_MocA_C3"/>
    <property type="match status" value="1"/>
</dbReference>
<feature type="domain" description="Gfo/Idh/MocA-like oxidoreductase N-terminal" evidence="3">
    <location>
        <begin position="5"/>
        <end position="119"/>
    </location>
</feature>
<comment type="caution">
    <text evidence="5">The sequence shown here is derived from an EMBL/GenBank/DDBJ whole genome shotgun (WGS) entry which is preliminary data.</text>
</comment>
<feature type="domain" description="GFO/IDH/MocA-like oxidoreductase" evidence="4">
    <location>
        <begin position="130"/>
        <end position="238"/>
    </location>
</feature>
<dbReference type="Pfam" id="PF01408">
    <property type="entry name" value="GFO_IDH_MocA"/>
    <property type="match status" value="1"/>
</dbReference>
<dbReference type="InterPro" id="IPR000683">
    <property type="entry name" value="Gfo/Idh/MocA-like_OxRdtase_N"/>
</dbReference>
<dbReference type="GO" id="GO:0000166">
    <property type="term" value="F:nucleotide binding"/>
    <property type="evidence" value="ECO:0007669"/>
    <property type="project" value="InterPro"/>
</dbReference>
<dbReference type="EMBL" id="DXCH01000296">
    <property type="protein sequence ID" value="HIZ08471.1"/>
    <property type="molecule type" value="Genomic_DNA"/>
</dbReference>
<protein>
    <submittedName>
        <fullName evidence="5">Gfo/Idh/MocA family oxidoreductase</fullName>
    </submittedName>
</protein>
<organism evidence="5 6">
    <name type="scientific">Candidatus Eubacterium avistercoris</name>
    <dbReference type="NCBI Taxonomy" id="2838567"/>
    <lineage>
        <taxon>Bacteria</taxon>
        <taxon>Bacillati</taxon>
        <taxon>Bacillota</taxon>
        <taxon>Clostridia</taxon>
        <taxon>Eubacteriales</taxon>
        <taxon>Eubacteriaceae</taxon>
        <taxon>Eubacterium</taxon>
    </lineage>
</organism>
<dbReference type="SUPFAM" id="SSF51735">
    <property type="entry name" value="NAD(P)-binding Rossmann-fold domains"/>
    <property type="match status" value="1"/>
</dbReference>
<dbReference type="Proteomes" id="UP000824024">
    <property type="component" value="Unassembled WGS sequence"/>
</dbReference>
<proteinExistence type="inferred from homology"/>
<evidence type="ECO:0000259" key="4">
    <source>
        <dbReference type="Pfam" id="PF22725"/>
    </source>
</evidence>
<gene>
    <name evidence="5" type="ORF">IAA08_11135</name>
</gene>
<reference evidence="5" key="1">
    <citation type="journal article" date="2021" name="PeerJ">
        <title>Extensive microbial diversity within the chicken gut microbiome revealed by metagenomics and culture.</title>
        <authorList>
            <person name="Gilroy R."/>
            <person name="Ravi A."/>
            <person name="Getino M."/>
            <person name="Pursley I."/>
            <person name="Horton D.L."/>
            <person name="Alikhan N.F."/>
            <person name="Baker D."/>
            <person name="Gharbi K."/>
            <person name="Hall N."/>
            <person name="Watson M."/>
            <person name="Adriaenssens E.M."/>
            <person name="Foster-Nyarko E."/>
            <person name="Jarju S."/>
            <person name="Secka A."/>
            <person name="Antonio M."/>
            <person name="Oren A."/>
            <person name="Chaudhuri R.R."/>
            <person name="La Ragione R."/>
            <person name="Hildebrand F."/>
            <person name="Pallen M.J."/>
        </authorList>
    </citation>
    <scope>NUCLEOTIDE SEQUENCE</scope>
    <source>
        <strain evidence="5">CHK192-9172</strain>
    </source>
</reference>
<evidence type="ECO:0000313" key="6">
    <source>
        <dbReference type="Proteomes" id="UP000824024"/>
    </source>
</evidence>